<name>A0AA39W496_9PEZI</name>
<protein>
    <submittedName>
        <fullName evidence="2">Uncharacterized protein</fullName>
    </submittedName>
</protein>
<reference evidence="2" key="1">
    <citation type="submission" date="2023-06" db="EMBL/GenBank/DDBJ databases">
        <title>Genome-scale phylogeny and comparative genomics of the fungal order Sordariales.</title>
        <authorList>
            <consortium name="Lawrence Berkeley National Laboratory"/>
            <person name="Hensen N."/>
            <person name="Bonometti L."/>
            <person name="Westerberg I."/>
            <person name="Brannstrom I.O."/>
            <person name="Guillou S."/>
            <person name="Cros-Aarteil S."/>
            <person name="Calhoun S."/>
            <person name="Haridas S."/>
            <person name="Kuo A."/>
            <person name="Mondo S."/>
            <person name="Pangilinan J."/>
            <person name="Riley R."/>
            <person name="Labutti K."/>
            <person name="Andreopoulos B."/>
            <person name="Lipzen A."/>
            <person name="Chen C."/>
            <person name="Yanf M."/>
            <person name="Daum C."/>
            <person name="Ng V."/>
            <person name="Clum A."/>
            <person name="Steindorff A."/>
            <person name="Ohm R."/>
            <person name="Martin F."/>
            <person name="Silar P."/>
            <person name="Natvig D."/>
            <person name="Lalanne C."/>
            <person name="Gautier V."/>
            <person name="Ament-Velasquez S.L."/>
            <person name="Kruys A."/>
            <person name="Hutchinson M.I."/>
            <person name="Powell A.J."/>
            <person name="Barry K."/>
            <person name="Miller A.N."/>
            <person name="Grigoriev I.V."/>
            <person name="Debuchy R."/>
            <person name="Gladieux P."/>
            <person name="Thoren M.H."/>
            <person name="Johannesson H."/>
        </authorList>
    </citation>
    <scope>NUCLEOTIDE SEQUENCE</scope>
    <source>
        <strain evidence="2">CBS 606.72</strain>
    </source>
</reference>
<keyword evidence="3" id="KW-1185">Reference proteome</keyword>
<comment type="caution">
    <text evidence="2">The sequence shown here is derived from an EMBL/GenBank/DDBJ whole genome shotgun (WGS) entry which is preliminary data.</text>
</comment>
<sequence>MKTTASASRARSFYFKFSALSWSEGPSTINCLIAPPNAEIPKFAVSFTKTLPTTRRGSWGPSTFKKLFRDGPPQAPKQQADVSDNAHPFPSNGGGHPTRGHTQHIGSINQEDEWKVSPNYEDDTTLARNLPAYTPTAENCALFVMGLLVNVTISKILNAIRGTGKAYQVHINPATGSHATAAVKLTSFTRNAAERFFAATRTGFFVKGSRATVVWNQILVPSQVGAAAQKSRVLIINGPNTFVSLHNIIRIMDDLTKFYDLESAFDCPGRVEMRLGAFARRRRPRRP</sequence>
<dbReference type="EMBL" id="JAULSU010000007">
    <property type="protein sequence ID" value="KAK0610959.1"/>
    <property type="molecule type" value="Genomic_DNA"/>
</dbReference>
<accession>A0AA39W496</accession>
<dbReference type="AlphaFoldDB" id="A0AA39W496"/>
<evidence type="ECO:0000313" key="3">
    <source>
        <dbReference type="Proteomes" id="UP001175000"/>
    </source>
</evidence>
<proteinExistence type="predicted"/>
<evidence type="ECO:0000313" key="2">
    <source>
        <dbReference type="EMBL" id="KAK0610959.1"/>
    </source>
</evidence>
<organism evidence="2 3">
    <name type="scientific">Immersiella caudata</name>
    <dbReference type="NCBI Taxonomy" id="314043"/>
    <lineage>
        <taxon>Eukaryota</taxon>
        <taxon>Fungi</taxon>
        <taxon>Dikarya</taxon>
        <taxon>Ascomycota</taxon>
        <taxon>Pezizomycotina</taxon>
        <taxon>Sordariomycetes</taxon>
        <taxon>Sordariomycetidae</taxon>
        <taxon>Sordariales</taxon>
        <taxon>Lasiosphaeriaceae</taxon>
        <taxon>Immersiella</taxon>
    </lineage>
</organism>
<gene>
    <name evidence="2" type="ORF">B0T14DRAFT_558048</name>
</gene>
<feature type="region of interest" description="Disordered" evidence="1">
    <location>
        <begin position="54"/>
        <end position="104"/>
    </location>
</feature>
<evidence type="ECO:0000256" key="1">
    <source>
        <dbReference type="SAM" id="MobiDB-lite"/>
    </source>
</evidence>
<dbReference type="Proteomes" id="UP001175000">
    <property type="component" value="Unassembled WGS sequence"/>
</dbReference>